<evidence type="ECO:0000256" key="6">
    <source>
        <dbReference type="ARBA" id="ARBA00022723"/>
    </source>
</evidence>
<dbReference type="InterPro" id="IPR015797">
    <property type="entry name" value="NUDIX_hydrolase-like_dom_sf"/>
</dbReference>
<comment type="cofactor">
    <cofactor evidence="13">
        <name>[4Fe-4S] cluster</name>
        <dbReference type="ChEBI" id="CHEBI:49883"/>
    </cofactor>
    <text evidence="13">Binds 1 [4Fe-4S] cluster.</text>
</comment>
<dbReference type="InterPro" id="IPR011257">
    <property type="entry name" value="DNA_glycosylase"/>
</dbReference>
<proteinExistence type="inferred from homology"/>
<dbReference type="NCBIfam" id="TIGR01084">
    <property type="entry name" value="mutY"/>
    <property type="match status" value="1"/>
</dbReference>
<evidence type="ECO:0000256" key="5">
    <source>
        <dbReference type="ARBA" id="ARBA00022485"/>
    </source>
</evidence>
<evidence type="ECO:0000259" key="14">
    <source>
        <dbReference type="SMART" id="SM00478"/>
    </source>
</evidence>
<dbReference type="Proteomes" id="UP001302696">
    <property type="component" value="Chromosome"/>
</dbReference>
<dbReference type="Pfam" id="PF14815">
    <property type="entry name" value="NUDIX_4"/>
    <property type="match status" value="1"/>
</dbReference>
<dbReference type="InterPro" id="IPR005760">
    <property type="entry name" value="A/G_AdeGlyc_MutY"/>
</dbReference>
<dbReference type="InterPro" id="IPR029119">
    <property type="entry name" value="MutY_C"/>
</dbReference>
<evidence type="ECO:0000256" key="2">
    <source>
        <dbReference type="ARBA" id="ARBA00008343"/>
    </source>
</evidence>
<keyword evidence="7 13" id="KW-0227">DNA damage</keyword>
<comment type="function">
    <text evidence="13">Adenine glycosylase active on G-A mispairs.</text>
</comment>
<keyword evidence="16" id="KW-1185">Reference proteome</keyword>
<dbReference type="Gene3D" id="1.10.1670.10">
    <property type="entry name" value="Helix-hairpin-Helix base-excision DNA repair enzymes (C-terminal)"/>
    <property type="match status" value="1"/>
</dbReference>
<dbReference type="InterPro" id="IPR003265">
    <property type="entry name" value="HhH-GPD_domain"/>
</dbReference>
<dbReference type="Gene3D" id="3.90.79.10">
    <property type="entry name" value="Nucleoside Triphosphate Pyrophosphohydrolase"/>
    <property type="match status" value="1"/>
</dbReference>
<dbReference type="Pfam" id="PF00730">
    <property type="entry name" value="HhH-GPD"/>
    <property type="match status" value="1"/>
</dbReference>
<dbReference type="InterPro" id="IPR044298">
    <property type="entry name" value="MIG/MutY"/>
</dbReference>
<dbReference type="SMART" id="SM00478">
    <property type="entry name" value="ENDO3c"/>
    <property type="match status" value="1"/>
</dbReference>
<feature type="domain" description="HhH-GPD" evidence="14">
    <location>
        <begin position="44"/>
        <end position="195"/>
    </location>
</feature>
<dbReference type="PANTHER" id="PTHR42944">
    <property type="entry name" value="ADENINE DNA GLYCOSYLASE"/>
    <property type="match status" value="1"/>
</dbReference>
<evidence type="ECO:0000256" key="10">
    <source>
        <dbReference type="ARBA" id="ARBA00023014"/>
    </source>
</evidence>
<evidence type="ECO:0000256" key="11">
    <source>
        <dbReference type="ARBA" id="ARBA00023204"/>
    </source>
</evidence>
<dbReference type="CDD" id="cd03431">
    <property type="entry name" value="NUDIX_DNA_Glycosylase_C-MutY"/>
    <property type="match status" value="1"/>
</dbReference>
<gene>
    <name evidence="15" type="primary">mutY</name>
    <name evidence="15" type="ORF">N6G96_00295</name>
</gene>
<dbReference type="EC" id="3.2.2.31" evidence="3 13"/>
<keyword evidence="12 13" id="KW-0326">Glycosidase</keyword>
<evidence type="ECO:0000313" key="15">
    <source>
        <dbReference type="EMBL" id="WPC21698.1"/>
    </source>
</evidence>
<keyword evidence="8" id="KW-0378">Hydrolase</keyword>
<keyword evidence="9 13" id="KW-0408">Iron</keyword>
<evidence type="ECO:0000313" key="16">
    <source>
        <dbReference type="Proteomes" id="UP001302696"/>
    </source>
</evidence>
<keyword evidence="11" id="KW-0234">DNA repair</keyword>
<comment type="similarity">
    <text evidence="2 13">Belongs to the Nth/MutY family.</text>
</comment>
<name>A0ABZ0Q3Z0_9LACO</name>
<evidence type="ECO:0000256" key="12">
    <source>
        <dbReference type="ARBA" id="ARBA00023295"/>
    </source>
</evidence>
<dbReference type="RefSeq" id="WP_057773786.1">
    <property type="nucleotide sequence ID" value="NZ_BBIM01000046.1"/>
</dbReference>
<dbReference type="SUPFAM" id="SSF55811">
    <property type="entry name" value="Nudix"/>
    <property type="match status" value="1"/>
</dbReference>
<evidence type="ECO:0000256" key="1">
    <source>
        <dbReference type="ARBA" id="ARBA00000843"/>
    </source>
</evidence>
<organism evidence="15 16">
    <name type="scientific">Pediococcus inopinatus</name>
    <dbReference type="NCBI Taxonomy" id="114090"/>
    <lineage>
        <taxon>Bacteria</taxon>
        <taxon>Bacillati</taxon>
        <taxon>Bacillota</taxon>
        <taxon>Bacilli</taxon>
        <taxon>Lactobacillales</taxon>
        <taxon>Lactobacillaceae</taxon>
        <taxon>Pediococcus</taxon>
    </lineage>
</organism>
<keyword evidence="5" id="KW-0004">4Fe-4S</keyword>
<dbReference type="PANTHER" id="PTHR42944:SF1">
    <property type="entry name" value="ADENINE DNA GLYCOSYLASE"/>
    <property type="match status" value="1"/>
</dbReference>
<dbReference type="SUPFAM" id="SSF48150">
    <property type="entry name" value="DNA-glycosylase"/>
    <property type="match status" value="1"/>
</dbReference>
<evidence type="ECO:0000256" key="13">
    <source>
        <dbReference type="RuleBase" id="RU365096"/>
    </source>
</evidence>
<evidence type="ECO:0000256" key="9">
    <source>
        <dbReference type="ARBA" id="ARBA00023004"/>
    </source>
</evidence>
<dbReference type="Gene3D" id="1.10.340.30">
    <property type="entry name" value="Hypothetical protein, domain 2"/>
    <property type="match status" value="1"/>
</dbReference>
<evidence type="ECO:0000256" key="3">
    <source>
        <dbReference type="ARBA" id="ARBA00012045"/>
    </source>
</evidence>
<sequence length="373" mass="43346">MIKWSKPKIKEFQTTLLDWYDSNRRDLPWRRDHEPYHIWVSEIMLQQTQVNTVIPYYQRFMMVFPTVEKLANAPEEQLLKAWEGLGYYSRVRNMQRAAQQLLNDDDGQWPHTKAELQELVGIGPYTAGAIASIAFNQPEPAVDGNAFRVFSQLLEIDADITKPQTRSLFEEAIRKVMPTDRPGDFNQAIMDLGSSYMTAKNSDNEHSPVRKFNQAYLDGRLDEFPVRSKRLKPVDKQYFALVIETPSGFLFQQRAGNELLAKLWVFPLVDADQLKADQPELNTTTIIKAIEDQFASETEIQTELQFIDIPIVNHTFTHQKWHVTLLYANLQKQPDLSHFSGKVVPVEEFSTLAWPTVQKKLWQAFKKRQIQLF</sequence>
<dbReference type="InterPro" id="IPR023170">
    <property type="entry name" value="HhH_base_excis_C"/>
</dbReference>
<dbReference type="CDD" id="cd00056">
    <property type="entry name" value="ENDO3c"/>
    <property type="match status" value="1"/>
</dbReference>
<evidence type="ECO:0000256" key="4">
    <source>
        <dbReference type="ARBA" id="ARBA00022023"/>
    </source>
</evidence>
<protein>
    <recommendedName>
        <fullName evidence="4 13">Adenine DNA glycosylase</fullName>
        <ecNumber evidence="3 13">3.2.2.31</ecNumber>
    </recommendedName>
</protein>
<comment type="catalytic activity">
    <reaction evidence="1 13">
        <text>Hydrolyzes free adenine bases from 7,8-dihydro-8-oxoguanine:adenine mismatched double-stranded DNA, leaving an apurinic site.</text>
        <dbReference type="EC" id="3.2.2.31"/>
    </reaction>
</comment>
<keyword evidence="6" id="KW-0479">Metal-binding</keyword>
<evidence type="ECO:0000256" key="8">
    <source>
        <dbReference type="ARBA" id="ARBA00022801"/>
    </source>
</evidence>
<accession>A0ABZ0Q3Z0</accession>
<dbReference type="EMBL" id="CP104778">
    <property type="protein sequence ID" value="WPC21698.1"/>
    <property type="molecule type" value="Genomic_DNA"/>
</dbReference>
<keyword evidence="10" id="KW-0411">Iron-sulfur</keyword>
<reference evidence="16" key="1">
    <citation type="submission" date="2024-06" db="EMBL/GenBank/DDBJ databases">
        <authorList>
            <person name="Chang H.C."/>
            <person name="Mun S.Y."/>
        </authorList>
    </citation>
    <scope>NUCLEOTIDE SEQUENCE [LARGE SCALE GENOMIC DNA]</scope>
    <source>
        <strain evidence="16">KT1</strain>
    </source>
</reference>
<evidence type="ECO:0000256" key="7">
    <source>
        <dbReference type="ARBA" id="ARBA00022763"/>
    </source>
</evidence>